<organism evidence="2 3">
    <name type="scientific">Candidatus Nitrosymbiomonas proteolyticus</name>
    <dbReference type="NCBI Taxonomy" id="2608984"/>
    <lineage>
        <taxon>Bacteria</taxon>
        <taxon>Bacillati</taxon>
        <taxon>Armatimonadota</taxon>
        <taxon>Armatimonadota incertae sedis</taxon>
        <taxon>Candidatus Nitrosymbiomonas</taxon>
    </lineage>
</organism>
<gene>
    <name evidence="2" type="ORF">NPRO_14360</name>
</gene>
<name>A0A809S9T3_9BACT</name>
<feature type="transmembrane region" description="Helical" evidence="1">
    <location>
        <begin position="246"/>
        <end position="268"/>
    </location>
</feature>
<evidence type="ECO:0000313" key="2">
    <source>
        <dbReference type="EMBL" id="BBO23841.1"/>
    </source>
</evidence>
<protein>
    <recommendedName>
        <fullName evidence="4">Ferredoxin</fullName>
    </recommendedName>
</protein>
<feature type="transmembrane region" description="Helical" evidence="1">
    <location>
        <begin position="49"/>
        <end position="69"/>
    </location>
</feature>
<keyword evidence="1" id="KW-0812">Transmembrane</keyword>
<accession>A0A809S9T3</accession>
<evidence type="ECO:0000313" key="3">
    <source>
        <dbReference type="Proteomes" id="UP000662873"/>
    </source>
</evidence>
<dbReference type="AlphaFoldDB" id="A0A809S9T3"/>
<keyword evidence="1" id="KW-1133">Transmembrane helix</keyword>
<keyword evidence="1" id="KW-0472">Membrane</keyword>
<feature type="transmembrane region" description="Helical" evidence="1">
    <location>
        <begin position="20"/>
        <end position="40"/>
    </location>
</feature>
<dbReference type="KEGG" id="npy:NPRO_14360"/>
<reference evidence="2" key="1">
    <citation type="journal article" name="DNA Res.">
        <title>The physiological potential of anammox bacteria as revealed by their core genome structure.</title>
        <authorList>
            <person name="Okubo T."/>
            <person name="Toyoda A."/>
            <person name="Fukuhara K."/>
            <person name="Uchiyama I."/>
            <person name="Harigaya Y."/>
            <person name="Kuroiwa M."/>
            <person name="Suzuki T."/>
            <person name="Murakami Y."/>
            <person name="Suwa Y."/>
            <person name="Takami H."/>
        </authorList>
    </citation>
    <scope>NUCLEOTIDE SEQUENCE</scope>
    <source>
        <strain evidence="2">317325-2</strain>
    </source>
</reference>
<proteinExistence type="predicted"/>
<dbReference type="Proteomes" id="UP000662873">
    <property type="component" value="Chromosome"/>
</dbReference>
<dbReference type="SUPFAM" id="SSF54862">
    <property type="entry name" value="4Fe-4S ferredoxins"/>
    <property type="match status" value="1"/>
</dbReference>
<dbReference type="EMBL" id="AP021858">
    <property type="protein sequence ID" value="BBO23841.1"/>
    <property type="molecule type" value="Genomic_DNA"/>
</dbReference>
<evidence type="ECO:0000256" key="1">
    <source>
        <dbReference type="SAM" id="Phobius"/>
    </source>
</evidence>
<evidence type="ECO:0008006" key="4">
    <source>
        <dbReference type="Google" id="ProtNLM"/>
    </source>
</evidence>
<feature type="transmembrane region" description="Helical" evidence="1">
    <location>
        <begin position="123"/>
        <end position="143"/>
    </location>
</feature>
<feature type="transmembrane region" description="Helical" evidence="1">
    <location>
        <begin position="309"/>
        <end position="329"/>
    </location>
</feature>
<sequence length="347" mass="37791">MAVGSIRLIDRVYPPGVQRLLQVVMLIALAVFAVVMALILTQPEWGLRILWFAAIPVAPMVLLVAPNAWVSVCPISTFQTALHRFGRNPARRLSAQATERLQVAGWVLMLAGIPTRHLVFNSIGWATFFTALAILGVVVVVGLSARSLSGWCVGACPIRPIEVLYGQFALDKNRPEKCTNCTACIKSCLRLQPQKSHDELHRSPLTAHLAMGFPGFVAAYFALDLLNWCNVEHEFFAGSASSVANWYVQTGIVYGVMFAGFAISWALFAAVRPLWGATKTYRAVALAAFSAYYLGVAPEICEAWGWPNWVIPILLVLPAAAMAWVLWAARRDSAPPDGVQDVETAAG</sequence>
<feature type="transmembrane region" description="Helical" evidence="1">
    <location>
        <begin position="280"/>
        <end position="297"/>
    </location>
</feature>
<feature type="transmembrane region" description="Helical" evidence="1">
    <location>
        <begin position="205"/>
        <end position="226"/>
    </location>
</feature>